<dbReference type="AlphaFoldDB" id="A0A4Y7K8E0"/>
<dbReference type="OrthoDB" id="5322100at2759"/>
<dbReference type="Gene3D" id="2.60.60.20">
    <property type="entry name" value="PLAT/LH2 domain"/>
    <property type="match status" value="1"/>
</dbReference>
<dbReference type="SUPFAM" id="SSF49723">
    <property type="entry name" value="Lipase/lipooxygenase domain (PLAT/LH2 domain)"/>
    <property type="match status" value="1"/>
</dbReference>
<gene>
    <name evidence="4" type="ORF">C5167_032253</name>
</gene>
<dbReference type="Gramene" id="RZC69167">
    <property type="protein sequence ID" value="RZC69167"/>
    <property type="gene ID" value="C5167_032253"/>
</dbReference>
<dbReference type="Proteomes" id="UP000316621">
    <property type="component" value="Chromosome 7"/>
</dbReference>
<feature type="domain" description="PLAT" evidence="3">
    <location>
        <begin position="30"/>
        <end position="157"/>
    </location>
</feature>
<dbReference type="Pfam" id="PF06232">
    <property type="entry name" value="ATS3"/>
    <property type="match status" value="1"/>
</dbReference>
<dbReference type="InterPro" id="IPR010417">
    <property type="entry name" value="Embryo-specific_ATS3"/>
</dbReference>
<evidence type="ECO:0000313" key="5">
    <source>
        <dbReference type="Proteomes" id="UP000316621"/>
    </source>
</evidence>
<evidence type="ECO:0000313" key="4">
    <source>
        <dbReference type="EMBL" id="RZC69167.1"/>
    </source>
</evidence>
<evidence type="ECO:0000256" key="2">
    <source>
        <dbReference type="SAM" id="SignalP"/>
    </source>
</evidence>
<dbReference type="CDD" id="cd01754">
    <property type="entry name" value="PLAT_plant_stress"/>
    <property type="match status" value="1"/>
</dbReference>
<evidence type="ECO:0000259" key="3">
    <source>
        <dbReference type="PROSITE" id="PS50095"/>
    </source>
</evidence>
<dbReference type="OMA" id="WIPDLEK"/>
<feature type="chain" id="PRO_5021407456" description="PLAT domain-containing protein" evidence="2">
    <location>
        <begin position="23"/>
        <end position="186"/>
    </location>
</feature>
<dbReference type="PROSITE" id="PS50095">
    <property type="entry name" value="PLAT"/>
    <property type="match status" value="1"/>
</dbReference>
<proteinExistence type="predicted"/>
<dbReference type="InterPro" id="IPR001024">
    <property type="entry name" value="PLAT/LH2_dom"/>
</dbReference>
<dbReference type="STRING" id="3469.A0A4Y7K8E0"/>
<feature type="signal peptide" evidence="2">
    <location>
        <begin position="1"/>
        <end position="22"/>
    </location>
</feature>
<evidence type="ECO:0000256" key="1">
    <source>
        <dbReference type="PROSITE-ProRule" id="PRU00152"/>
    </source>
</evidence>
<accession>A0A4Y7K8E0</accession>
<dbReference type="PANTHER" id="PTHR31718:SF47">
    <property type="entry name" value="OS06G0206401 PROTEIN"/>
    <property type="match status" value="1"/>
</dbReference>
<protein>
    <recommendedName>
        <fullName evidence="3">PLAT domain-containing protein</fullName>
    </recommendedName>
</protein>
<sequence length="186" mass="20509">MKRSIYSVILLVSLFFVSDTNGASNSDDECVYTVYVKTGSIIKAGTDSKISVIIGDAKGRSVNIPNLEAWGGTMGPNYDYFEWGNLDIFTGRGPCIDRPVCSMNVTSDGSGLHHGWYCDYIEVTSTGPHKRCSQSIFHVEQWLANDAPPYRLSAYLNGCAKKPQGFLRNGPFVVRNNKNVIQEVVV</sequence>
<keyword evidence="2" id="KW-0732">Signal</keyword>
<dbReference type="EMBL" id="CM010721">
    <property type="protein sequence ID" value="RZC69167.1"/>
    <property type="molecule type" value="Genomic_DNA"/>
</dbReference>
<comment type="caution">
    <text evidence="1">Lacks conserved residue(s) required for the propagation of feature annotation.</text>
</comment>
<reference evidence="4 5" key="1">
    <citation type="journal article" date="2018" name="Science">
        <title>The opium poppy genome and morphinan production.</title>
        <authorList>
            <person name="Guo L."/>
            <person name="Winzer T."/>
            <person name="Yang X."/>
            <person name="Li Y."/>
            <person name="Ning Z."/>
            <person name="He Z."/>
            <person name="Teodor R."/>
            <person name="Lu Y."/>
            <person name="Bowser T.A."/>
            <person name="Graham I.A."/>
            <person name="Ye K."/>
        </authorList>
    </citation>
    <scope>NUCLEOTIDE SEQUENCE [LARGE SCALE GENOMIC DNA]</scope>
    <source>
        <strain evidence="5">cv. HN1</strain>
        <tissue evidence="4">Leaves</tissue>
    </source>
</reference>
<dbReference type="PANTHER" id="PTHR31718">
    <property type="entry name" value="PLAT DOMAIN-CONTAINING PROTEIN"/>
    <property type="match status" value="1"/>
</dbReference>
<organism evidence="4 5">
    <name type="scientific">Papaver somniferum</name>
    <name type="common">Opium poppy</name>
    <dbReference type="NCBI Taxonomy" id="3469"/>
    <lineage>
        <taxon>Eukaryota</taxon>
        <taxon>Viridiplantae</taxon>
        <taxon>Streptophyta</taxon>
        <taxon>Embryophyta</taxon>
        <taxon>Tracheophyta</taxon>
        <taxon>Spermatophyta</taxon>
        <taxon>Magnoliopsida</taxon>
        <taxon>Ranunculales</taxon>
        <taxon>Papaveraceae</taxon>
        <taxon>Papaveroideae</taxon>
        <taxon>Papaver</taxon>
    </lineage>
</organism>
<name>A0A4Y7K8E0_PAPSO</name>
<keyword evidence="5" id="KW-1185">Reference proteome</keyword>
<dbReference type="InterPro" id="IPR036392">
    <property type="entry name" value="PLAT/LH2_dom_sf"/>
</dbReference>